<comment type="caution">
    <text evidence="2">The sequence shown here is derived from an EMBL/GenBank/DDBJ whole genome shotgun (WGS) entry which is preliminary data.</text>
</comment>
<accession>A0A9Q3HSG6</accession>
<protein>
    <submittedName>
        <fullName evidence="2">Uncharacterized protein</fullName>
    </submittedName>
</protein>
<evidence type="ECO:0000256" key="1">
    <source>
        <dbReference type="SAM" id="MobiDB-lite"/>
    </source>
</evidence>
<dbReference type="OrthoDB" id="3358750at2759"/>
<evidence type="ECO:0000313" key="2">
    <source>
        <dbReference type="EMBL" id="MBW0512515.1"/>
    </source>
</evidence>
<feature type="region of interest" description="Disordered" evidence="1">
    <location>
        <begin position="1"/>
        <end position="117"/>
    </location>
</feature>
<dbReference type="AlphaFoldDB" id="A0A9Q3HSG6"/>
<name>A0A9Q3HSG6_9BASI</name>
<dbReference type="EMBL" id="AVOT02022847">
    <property type="protein sequence ID" value="MBW0512515.1"/>
    <property type="molecule type" value="Genomic_DNA"/>
</dbReference>
<gene>
    <name evidence="2" type="ORF">O181_052230</name>
</gene>
<dbReference type="PANTHER" id="PTHR39475:SF1">
    <property type="entry name" value="CONIDIATION-SPECIFIC PROTEIN 6"/>
    <property type="match status" value="1"/>
</dbReference>
<keyword evidence="3" id="KW-1185">Reference proteome</keyword>
<sequence length="117" mass="13300">MSTQSQYMAHCNDGDQKNLSKAESESRQPEKFEHGQVRSHLGGDSKDQRSIANRLDAELKRNKEADNSRQDPNIPKKGQKITDLAKEHGNKPSRGACIDDELREEEEEMLRKKGIKP</sequence>
<proteinExistence type="predicted"/>
<dbReference type="Proteomes" id="UP000765509">
    <property type="component" value="Unassembled WGS sequence"/>
</dbReference>
<feature type="compositionally biased region" description="Basic and acidic residues" evidence="1">
    <location>
        <begin position="12"/>
        <end position="69"/>
    </location>
</feature>
<dbReference type="PANTHER" id="PTHR39475">
    <property type="entry name" value="CONIDIATION-SPECIFIC PROTEIN 6"/>
    <property type="match status" value="1"/>
</dbReference>
<feature type="compositionally biased region" description="Acidic residues" evidence="1">
    <location>
        <begin position="98"/>
        <end position="108"/>
    </location>
</feature>
<organism evidence="2 3">
    <name type="scientific">Austropuccinia psidii MF-1</name>
    <dbReference type="NCBI Taxonomy" id="1389203"/>
    <lineage>
        <taxon>Eukaryota</taxon>
        <taxon>Fungi</taxon>
        <taxon>Dikarya</taxon>
        <taxon>Basidiomycota</taxon>
        <taxon>Pucciniomycotina</taxon>
        <taxon>Pucciniomycetes</taxon>
        <taxon>Pucciniales</taxon>
        <taxon>Sphaerophragmiaceae</taxon>
        <taxon>Austropuccinia</taxon>
    </lineage>
</organism>
<reference evidence="2" key="1">
    <citation type="submission" date="2021-03" db="EMBL/GenBank/DDBJ databases">
        <title>Draft genome sequence of rust myrtle Austropuccinia psidii MF-1, a brazilian biotype.</title>
        <authorList>
            <person name="Quecine M.C."/>
            <person name="Pachon D.M.R."/>
            <person name="Bonatelli M.L."/>
            <person name="Correr F.H."/>
            <person name="Franceschini L.M."/>
            <person name="Leite T.F."/>
            <person name="Margarido G.R.A."/>
            <person name="Almeida C.A."/>
            <person name="Ferrarezi J.A."/>
            <person name="Labate C.A."/>
        </authorList>
    </citation>
    <scope>NUCLEOTIDE SEQUENCE</scope>
    <source>
        <strain evidence="2">MF-1</strain>
    </source>
</reference>
<evidence type="ECO:0000313" key="3">
    <source>
        <dbReference type="Proteomes" id="UP000765509"/>
    </source>
</evidence>